<proteinExistence type="predicted"/>
<dbReference type="AlphaFoldDB" id="A0A2M4CCE8"/>
<keyword evidence="1" id="KW-0732">Signal</keyword>
<feature type="signal peptide" evidence="1">
    <location>
        <begin position="1"/>
        <end position="20"/>
    </location>
</feature>
<sequence length="79" mass="9252">MIECFIFIIIVSLRTSLLKANVVSEQDIWNEISFYLKKKHIQRAQTTRSRDTTGGKPLQSKSRKIFHKKILVAVIKYMI</sequence>
<evidence type="ECO:0000313" key="2">
    <source>
        <dbReference type="EMBL" id="MBW62811.1"/>
    </source>
</evidence>
<feature type="chain" id="PRO_5014850365" evidence="1">
    <location>
        <begin position="21"/>
        <end position="79"/>
    </location>
</feature>
<dbReference type="EMBL" id="GGFJ01013670">
    <property type="protein sequence ID" value="MBW62811.1"/>
    <property type="molecule type" value="Transcribed_RNA"/>
</dbReference>
<protein>
    <submittedName>
        <fullName evidence="2">Putative secreted protein</fullName>
    </submittedName>
</protein>
<organism evidence="2">
    <name type="scientific">Anopheles marajoara</name>
    <dbReference type="NCBI Taxonomy" id="58244"/>
    <lineage>
        <taxon>Eukaryota</taxon>
        <taxon>Metazoa</taxon>
        <taxon>Ecdysozoa</taxon>
        <taxon>Arthropoda</taxon>
        <taxon>Hexapoda</taxon>
        <taxon>Insecta</taxon>
        <taxon>Pterygota</taxon>
        <taxon>Neoptera</taxon>
        <taxon>Endopterygota</taxon>
        <taxon>Diptera</taxon>
        <taxon>Nematocera</taxon>
        <taxon>Culicoidea</taxon>
        <taxon>Culicidae</taxon>
        <taxon>Anophelinae</taxon>
        <taxon>Anopheles</taxon>
    </lineage>
</organism>
<reference evidence="2" key="1">
    <citation type="submission" date="2018-01" db="EMBL/GenBank/DDBJ databases">
        <title>An insight into the sialome of Amazonian anophelines.</title>
        <authorList>
            <person name="Ribeiro J.M."/>
            <person name="Scarpassa V."/>
            <person name="Calvo E."/>
        </authorList>
    </citation>
    <scope>NUCLEOTIDE SEQUENCE</scope>
    <source>
        <tissue evidence="2">Salivary glands</tissue>
    </source>
</reference>
<accession>A0A2M4CCE8</accession>
<evidence type="ECO:0000256" key="1">
    <source>
        <dbReference type="SAM" id="SignalP"/>
    </source>
</evidence>
<name>A0A2M4CCE8_9DIPT</name>